<dbReference type="AlphaFoldDB" id="A0A8X6HGH5"/>
<keyword evidence="4" id="KW-1185">Reference proteome</keyword>
<evidence type="ECO:0000256" key="2">
    <source>
        <dbReference type="SAM" id="Phobius"/>
    </source>
</evidence>
<name>A0A8X6HGH5_TRICU</name>
<keyword evidence="2" id="KW-0812">Transmembrane</keyword>
<organism evidence="3 4">
    <name type="scientific">Trichonephila clavata</name>
    <name type="common">Joro spider</name>
    <name type="synonym">Nephila clavata</name>
    <dbReference type="NCBI Taxonomy" id="2740835"/>
    <lineage>
        <taxon>Eukaryota</taxon>
        <taxon>Metazoa</taxon>
        <taxon>Ecdysozoa</taxon>
        <taxon>Arthropoda</taxon>
        <taxon>Chelicerata</taxon>
        <taxon>Arachnida</taxon>
        <taxon>Araneae</taxon>
        <taxon>Araneomorphae</taxon>
        <taxon>Entelegynae</taxon>
        <taxon>Araneoidea</taxon>
        <taxon>Nephilidae</taxon>
        <taxon>Trichonephila</taxon>
    </lineage>
</organism>
<protein>
    <submittedName>
        <fullName evidence="3">Hemicentin-1</fullName>
    </submittedName>
</protein>
<keyword evidence="2" id="KW-1133">Transmembrane helix</keyword>
<reference evidence="3" key="1">
    <citation type="submission" date="2020-07" db="EMBL/GenBank/DDBJ databases">
        <title>Multicomponent nature underlies the extraordinary mechanical properties of spider dragline silk.</title>
        <authorList>
            <person name="Kono N."/>
            <person name="Nakamura H."/>
            <person name="Mori M."/>
            <person name="Yoshida Y."/>
            <person name="Ohtoshi R."/>
            <person name="Malay A.D."/>
            <person name="Moran D.A.P."/>
            <person name="Tomita M."/>
            <person name="Numata K."/>
            <person name="Arakawa K."/>
        </authorList>
    </citation>
    <scope>NUCLEOTIDE SEQUENCE</scope>
</reference>
<accession>A0A8X6HGH5</accession>
<dbReference type="Proteomes" id="UP000887116">
    <property type="component" value="Unassembled WGS sequence"/>
</dbReference>
<keyword evidence="2" id="KW-0472">Membrane</keyword>
<dbReference type="OrthoDB" id="6428264at2759"/>
<dbReference type="EMBL" id="BMAO01008448">
    <property type="protein sequence ID" value="GFR23506.1"/>
    <property type="molecule type" value="Genomic_DNA"/>
</dbReference>
<feature type="region of interest" description="Disordered" evidence="1">
    <location>
        <begin position="48"/>
        <end position="87"/>
    </location>
</feature>
<feature type="non-terminal residue" evidence="3">
    <location>
        <position position="1"/>
    </location>
</feature>
<sequence>PAGWVQLLLQEENLLIVAGISGGIGVLLIILLTTAVAIVLRRRMKANSKEALQERHHPENGDRAADCTPIGASPLLSGHRQDDSPLLRKKFPDHEFVYHDPSLEKSNGIYRNQQGRKLVG</sequence>
<comment type="caution">
    <text evidence="3">The sequence shown here is derived from an EMBL/GenBank/DDBJ whole genome shotgun (WGS) entry which is preliminary data.</text>
</comment>
<evidence type="ECO:0000256" key="1">
    <source>
        <dbReference type="SAM" id="MobiDB-lite"/>
    </source>
</evidence>
<feature type="compositionally biased region" description="Basic and acidic residues" evidence="1">
    <location>
        <begin position="48"/>
        <end position="65"/>
    </location>
</feature>
<proteinExistence type="predicted"/>
<feature type="transmembrane region" description="Helical" evidence="2">
    <location>
        <begin position="14"/>
        <end position="40"/>
    </location>
</feature>
<evidence type="ECO:0000313" key="4">
    <source>
        <dbReference type="Proteomes" id="UP000887116"/>
    </source>
</evidence>
<gene>
    <name evidence="3" type="primary">X975_02963</name>
    <name evidence="3" type="ORF">TNCT_356271</name>
</gene>
<evidence type="ECO:0000313" key="3">
    <source>
        <dbReference type="EMBL" id="GFR23506.1"/>
    </source>
</evidence>